<dbReference type="EMBL" id="SMKE01000318">
    <property type="protein sequence ID" value="TDB95378.1"/>
    <property type="molecule type" value="Genomic_DNA"/>
</dbReference>
<reference evidence="2 3" key="1">
    <citation type="submission" date="2019-02" db="EMBL/GenBank/DDBJ databases">
        <title>Draft genome sequences of novel Actinobacteria.</title>
        <authorList>
            <person name="Sahin N."/>
            <person name="Ay H."/>
            <person name="Saygin H."/>
        </authorList>
    </citation>
    <scope>NUCLEOTIDE SEQUENCE [LARGE SCALE GENOMIC DNA]</scope>
    <source>
        <strain evidence="2 3">JCM 30529</strain>
    </source>
</reference>
<dbReference type="InterPro" id="IPR036388">
    <property type="entry name" value="WH-like_DNA-bd_sf"/>
</dbReference>
<feature type="region of interest" description="Disordered" evidence="1">
    <location>
        <begin position="14"/>
        <end position="45"/>
    </location>
</feature>
<organism evidence="2 3">
    <name type="scientific">Micromonospora fluostatini</name>
    <dbReference type="NCBI Taxonomy" id="1629071"/>
    <lineage>
        <taxon>Bacteria</taxon>
        <taxon>Bacillati</taxon>
        <taxon>Actinomycetota</taxon>
        <taxon>Actinomycetes</taxon>
        <taxon>Micromonosporales</taxon>
        <taxon>Micromonosporaceae</taxon>
        <taxon>Micromonospora</taxon>
    </lineage>
</organism>
<evidence type="ECO:0000313" key="2">
    <source>
        <dbReference type="EMBL" id="TDB95378.1"/>
    </source>
</evidence>
<comment type="caution">
    <text evidence="2">The sequence shown here is derived from an EMBL/GenBank/DDBJ whole genome shotgun (WGS) entry which is preliminary data.</text>
</comment>
<dbReference type="Gene3D" id="1.10.10.10">
    <property type="entry name" value="Winged helix-like DNA-binding domain superfamily/Winged helix DNA-binding domain"/>
    <property type="match status" value="1"/>
</dbReference>
<name>A0ABY2DHM4_9ACTN</name>
<evidence type="ECO:0000313" key="3">
    <source>
        <dbReference type="Proteomes" id="UP000295626"/>
    </source>
</evidence>
<feature type="compositionally biased region" description="Pro residues" evidence="1">
    <location>
        <begin position="18"/>
        <end position="27"/>
    </location>
</feature>
<dbReference type="SUPFAM" id="SSF46785">
    <property type="entry name" value="Winged helix' DNA-binding domain"/>
    <property type="match status" value="1"/>
</dbReference>
<accession>A0ABY2DHM4</accession>
<sequence>MTKDDLLAALAVERFGPRPLPPAAPPHPVDRALAGRAAEPPPAGRRRKHLLVIDGSRLHARTNGDTMEIVLEVEQVELLAAVQRGQVHMDPRIRRPDYERLSDNRHHTRRATARLRPLKKAELVELAEAADHDGVRLYRLTDRGEAVLAAAQQQAEDAKASDTSTPGAA</sequence>
<evidence type="ECO:0000256" key="1">
    <source>
        <dbReference type="SAM" id="MobiDB-lite"/>
    </source>
</evidence>
<protein>
    <submittedName>
        <fullName evidence="2">Uncharacterized protein</fullName>
    </submittedName>
</protein>
<feature type="region of interest" description="Disordered" evidence="1">
    <location>
        <begin position="150"/>
        <end position="169"/>
    </location>
</feature>
<proteinExistence type="predicted"/>
<dbReference type="Proteomes" id="UP000295626">
    <property type="component" value="Unassembled WGS sequence"/>
</dbReference>
<keyword evidence="3" id="KW-1185">Reference proteome</keyword>
<gene>
    <name evidence="2" type="ORF">E1091_10255</name>
</gene>
<dbReference type="InterPro" id="IPR036390">
    <property type="entry name" value="WH_DNA-bd_sf"/>
</dbReference>